<evidence type="ECO:0000313" key="2">
    <source>
        <dbReference type="EMBL" id="USS43858.1"/>
    </source>
</evidence>
<name>A0AAP9XXN5_BURGL</name>
<protein>
    <submittedName>
        <fullName evidence="1">Uncharacterized protein</fullName>
    </submittedName>
</protein>
<reference evidence="1 3" key="1">
    <citation type="submission" date="2020-12" db="EMBL/GenBank/DDBJ databases">
        <title>FDA dAtabase for Regulatory Grade micrObial Sequences (FDA-ARGOS): Supporting development and validation of Infectious Disease Dx tests.</title>
        <authorList>
            <person name="Minogue T."/>
            <person name="Wolcott M."/>
            <person name="Wasieloski L."/>
            <person name="Aguilar W."/>
            <person name="Moore D."/>
            <person name="Jaissle J."/>
            <person name="Tallon L."/>
            <person name="Sadzewicz L."/>
            <person name="Zhao X."/>
            <person name="Boylan J."/>
            <person name="Ott S."/>
            <person name="Bowen H."/>
            <person name="Vavikolanu K."/>
            <person name="Mehta A."/>
            <person name="Aluvathingal J."/>
            <person name="Nadendla S."/>
            <person name="Yan Y."/>
            <person name="Sichtig H."/>
        </authorList>
    </citation>
    <scope>NUCLEOTIDE SEQUENCE [LARGE SCALE GENOMIC DNA]</scope>
    <source>
        <strain evidence="1 3">FDAARGOS_949</strain>
    </source>
</reference>
<accession>A0AAP9XXN5</accession>
<dbReference type="EMBL" id="CP065600">
    <property type="protein sequence ID" value="QPQ90170.1"/>
    <property type="molecule type" value="Genomic_DNA"/>
</dbReference>
<dbReference type="Proteomes" id="UP001056386">
    <property type="component" value="Chromosome 2"/>
</dbReference>
<reference evidence="2" key="2">
    <citation type="submission" date="2022-06" db="EMBL/GenBank/DDBJ databases">
        <title>Draft genome sequence of Burkholderia glumae strain GR20004 isolated from rice panicle showing bacterial panicle blight.</title>
        <authorList>
            <person name="Choi S.Y."/>
            <person name="Lee Y.H."/>
        </authorList>
    </citation>
    <scope>NUCLEOTIDE SEQUENCE</scope>
    <source>
        <strain evidence="2">GR20004</strain>
    </source>
</reference>
<dbReference type="RefSeq" id="WP_012733784.1">
    <property type="nucleotide sequence ID" value="NZ_CP021075.1"/>
</dbReference>
<organism evidence="1 3">
    <name type="scientific">Burkholderia glumae</name>
    <name type="common">Pseudomonas glumae</name>
    <dbReference type="NCBI Taxonomy" id="337"/>
    <lineage>
        <taxon>Bacteria</taxon>
        <taxon>Pseudomonadati</taxon>
        <taxon>Pseudomonadota</taxon>
        <taxon>Betaproteobacteria</taxon>
        <taxon>Burkholderiales</taxon>
        <taxon>Burkholderiaceae</taxon>
        <taxon>Burkholderia</taxon>
    </lineage>
</organism>
<evidence type="ECO:0000313" key="1">
    <source>
        <dbReference type="EMBL" id="QPQ90170.1"/>
    </source>
</evidence>
<dbReference type="GeneID" id="45694913"/>
<keyword evidence="4" id="KW-1185">Reference proteome</keyword>
<evidence type="ECO:0000313" key="3">
    <source>
        <dbReference type="Proteomes" id="UP000594892"/>
    </source>
</evidence>
<dbReference type="AlphaFoldDB" id="A0AAP9XXN5"/>
<dbReference type="EMBL" id="CP099583">
    <property type="protein sequence ID" value="USS43858.1"/>
    <property type="molecule type" value="Genomic_DNA"/>
</dbReference>
<evidence type="ECO:0000313" key="4">
    <source>
        <dbReference type="Proteomes" id="UP001056386"/>
    </source>
</evidence>
<proteinExistence type="predicted"/>
<gene>
    <name evidence="1" type="ORF">I6H06_11395</name>
    <name evidence="2" type="ORF">NFI99_05285</name>
</gene>
<sequence length="471" mass="51750">MQNEFDFTVIDALYASGYHGPRALDQPEFYWRSMLGALVAYRDDFFRPLGEEIAPAESREGVEIEAMRCEYEGSRFHHELPMNISSLRQFGKHWHLVLPTIATLREEYCRRRGQSGAARAVSMTDLWIISKLCQLLPAYLIRRREKRIDPDEIPVVPSIIYRISLGMHRIVHISLIKCMAAGSDPDAPCLPAEAYYKIAEGAGLLVGRNSVCAGPEIMVGQAYRAMIEPQPTAGADANAAESGFYGYAAVFLKLEVEKYLFAVQAACQLRNLIAALSGRTDPAARALHEALARFENWSNEHTSPLAHEIAREDLPMLLQGDQDEIERARQLPGGTVLARMQRGLDALVRAVDALCRSSLGQSSEGLLARIDALRGADDGEPAPSADEFIDQGIDAETAAVVAAALGDYLRGERAATQIFTLLQREIDRTLGLDEASPGFSEQDIAAVFGPRLRHALADHFATAKPSAASMQ</sequence>
<dbReference type="Proteomes" id="UP000594892">
    <property type="component" value="Chromosome 1"/>
</dbReference>